<protein>
    <recommendedName>
        <fullName evidence="5">Pentatricopeptide repeat-containing protein</fullName>
    </recommendedName>
</protein>
<dbReference type="PANTHER" id="PTHR47936:SF1">
    <property type="entry name" value="PENTATRICOPEPTIDE REPEAT-CONTAINING PROTEIN GUN1, CHLOROPLASTIC"/>
    <property type="match status" value="1"/>
</dbReference>
<evidence type="ECO:0008006" key="5">
    <source>
        <dbReference type="Google" id="ProtNLM"/>
    </source>
</evidence>
<dbReference type="InterPro" id="IPR002885">
    <property type="entry name" value="PPR_rpt"/>
</dbReference>
<reference evidence="3" key="1">
    <citation type="journal article" date="2020" name="Fungal Divers.">
        <title>Resolving the Mortierellaceae phylogeny through synthesis of multi-gene phylogenetics and phylogenomics.</title>
        <authorList>
            <person name="Vandepol N."/>
            <person name="Liber J."/>
            <person name="Desiro A."/>
            <person name="Na H."/>
            <person name="Kennedy M."/>
            <person name="Barry K."/>
            <person name="Grigoriev I.V."/>
            <person name="Miller A.N."/>
            <person name="O'Donnell K."/>
            <person name="Stajich J.E."/>
            <person name="Bonito G."/>
        </authorList>
    </citation>
    <scope>NUCLEOTIDE SEQUENCE</scope>
    <source>
        <strain evidence="3">NRRL 2591</strain>
    </source>
</reference>
<evidence type="ECO:0000313" key="3">
    <source>
        <dbReference type="EMBL" id="KAF9537881.1"/>
    </source>
</evidence>
<dbReference type="Proteomes" id="UP000723463">
    <property type="component" value="Unassembled WGS sequence"/>
</dbReference>
<dbReference type="EMBL" id="JAAAXW010000354">
    <property type="protein sequence ID" value="KAF9537881.1"/>
    <property type="molecule type" value="Genomic_DNA"/>
</dbReference>
<organism evidence="3 4">
    <name type="scientific">Mortierella hygrophila</name>
    <dbReference type="NCBI Taxonomy" id="979708"/>
    <lineage>
        <taxon>Eukaryota</taxon>
        <taxon>Fungi</taxon>
        <taxon>Fungi incertae sedis</taxon>
        <taxon>Mucoromycota</taxon>
        <taxon>Mortierellomycotina</taxon>
        <taxon>Mortierellomycetes</taxon>
        <taxon>Mortierellales</taxon>
        <taxon>Mortierellaceae</taxon>
        <taxon>Mortierella</taxon>
    </lineage>
</organism>
<dbReference type="Pfam" id="PF01535">
    <property type="entry name" value="PPR"/>
    <property type="match status" value="1"/>
</dbReference>
<proteinExistence type="predicted"/>
<comment type="caution">
    <text evidence="3">The sequence shown here is derived from an EMBL/GenBank/DDBJ whole genome shotgun (WGS) entry which is preliminary data.</text>
</comment>
<dbReference type="AlphaFoldDB" id="A0A9P6EYC4"/>
<keyword evidence="4" id="KW-1185">Reference proteome</keyword>
<name>A0A9P6EYC4_9FUNG</name>
<evidence type="ECO:0000256" key="1">
    <source>
        <dbReference type="ARBA" id="ARBA00022737"/>
    </source>
</evidence>
<dbReference type="InterPro" id="IPR011990">
    <property type="entry name" value="TPR-like_helical_dom_sf"/>
</dbReference>
<evidence type="ECO:0000256" key="2">
    <source>
        <dbReference type="PROSITE-ProRule" id="PRU00708"/>
    </source>
</evidence>
<dbReference type="PROSITE" id="PS51375">
    <property type="entry name" value="PPR"/>
    <property type="match status" value="1"/>
</dbReference>
<dbReference type="Gene3D" id="1.25.40.10">
    <property type="entry name" value="Tetratricopeptide repeat domain"/>
    <property type="match status" value="2"/>
</dbReference>
<gene>
    <name evidence="3" type="ORF">EC957_007546</name>
</gene>
<keyword evidence="1" id="KW-0677">Repeat</keyword>
<dbReference type="PANTHER" id="PTHR47936">
    <property type="entry name" value="PPR_LONG DOMAIN-CONTAINING PROTEIN"/>
    <property type="match status" value="1"/>
</dbReference>
<evidence type="ECO:0000313" key="4">
    <source>
        <dbReference type="Proteomes" id="UP000723463"/>
    </source>
</evidence>
<feature type="repeat" description="PPR" evidence="2">
    <location>
        <begin position="136"/>
        <end position="170"/>
    </location>
</feature>
<accession>A0A9P6EYC4</accession>
<dbReference type="Pfam" id="PF13812">
    <property type="entry name" value="PPR_3"/>
    <property type="match status" value="1"/>
</dbReference>
<sequence>MRVGDFNTLITRALRGNQFANVPVIMQEMQGRRILPKVTTFIAMIGVNIKMSKLTEAKEVFRATEQANIQPEVIAYSAMITGALSHSTVQESIEILKNIINGEILPNRNSLLSADGRHGPNQEDSGRHAAIQINPEALTYSVMISEYPQNGDLRYAMEWYYKMLDGGFKPARFMMNNLMSALHGSEQGMQILVL</sequence>